<dbReference type="KEGG" id="bbe:BBR47_29940"/>
<dbReference type="InterPro" id="IPR051535">
    <property type="entry name" value="Siderophore_ABC-ATPase"/>
</dbReference>
<dbReference type="GO" id="GO:0005886">
    <property type="term" value="C:plasma membrane"/>
    <property type="evidence" value="ECO:0007669"/>
    <property type="project" value="UniProtKB-SubCell"/>
</dbReference>
<protein>
    <submittedName>
        <fullName evidence="11">ABC transporter ATP binding protein</fullName>
    </submittedName>
</protein>
<keyword evidence="7" id="KW-0408">Iron</keyword>
<evidence type="ECO:0000256" key="2">
    <source>
        <dbReference type="ARBA" id="ARBA00022448"/>
    </source>
</evidence>
<evidence type="ECO:0000256" key="9">
    <source>
        <dbReference type="ARBA" id="ARBA00023136"/>
    </source>
</evidence>
<dbReference type="InterPro" id="IPR003593">
    <property type="entry name" value="AAA+_ATPase"/>
</dbReference>
<keyword evidence="8" id="KW-0406">Ion transport</keyword>
<dbReference type="Gene3D" id="3.40.50.300">
    <property type="entry name" value="P-loop containing nucleotide triphosphate hydrolases"/>
    <property type="match status" value="1"/>
</dbReference>
<evidence type="ECO:0000256" key="5">
    <source>
        <dbReference type="ARBA" id="ARBA00022741"/>
    </source>
</evidence>
<proteinExistence type="predicted"/>
<dbReference type="PROSITE" id="PS00211">
    <property type="entry name" value="ABC_TRANSPORTER_1"/>
    <property type="match status" value="1"/>
</dbReference>
<evidence type="ECO:0000259" key="10">
    <source>
        <dbReference type="PROSITE" id="PS50893"/>
    </source>
</evidence>
<dbReference type="InterPro" id="IPR017871">
    <property type="entry name" value="ABC_transporter-like_CS"/>
</dbReference>
<keyword evidence="4" id="KW-0410">Iron transport</keyword>
<evidence type="ECO:0000256" key="4">
    <source>
        <dbReference type="ARBA" id="ARBA00022496"/>
    </source>
</evidence>
<evidence type="ECO:0000256" key="8">
    <source>
        <dbReference type="ARBA" id="ARBA00023065"/>
    </source>
</evidence>
<dbReference type="eggNOG" id="COG1120">
    <property type="taxonomic scope" value="Bacteria"/>
</dbReference>
<keyword evidence="2" id="KW-0813">Transport</keyword>
<dbReference type="CDD" id="cd03214">
    <property type="entry name" value="ABC_Iron-Siderophores_B12_Hemin"/>
    <property type="match status" value="1"/>
</dbReference>
<dbReference type="PANTHER" id="PTHR42771">
    <property type="entry name" value="IRON(3+)-HYDROXAMATE IMPORT ATP-BINDING PROTEIN FHUC"/>
    <property type="match status" value="1"/>
</dbReference>
<dbReference type="RefSeq" id="WP_015891289.1">
    <property type="nucleotide sequence ID" value="NC_012491.1"/>
</dbReference>
<evidence type="ECO:0000313" key="11">
    <source>
        <dbReference type="EMBL" id="BAH43971.1"/>
    </source>
</evidence>
<dbReference type="GO" id="GO:0016887">
    <property type="term" value="F:ATP hydrolysis activity"/>
    <property type="evidence" value="ECO:0007669"/>
    <property type="project" value="InterPro"/>
</dbReference>
<dbReference type="STRING" id="358681.BBR47_29940"/>
<dbReference type="SMART" id="SM00382">
    <property type="entry name" value="AAA"/>
    <property type="match status" value="1"/>
</dbReference>
<dbReference type="GO" id="GO:0005524">
    <property type="term" value="F:ATP binding"/>
    <property type="evidence" value="ECO:0007669"/>
    <property type="project" value="UniProtKB-KW"/>
</dbReference>
<evidence type="ECO:0000313" key="12">
    <source>
        <dbReference type="Proteomes" id="UP000001877"/>
    </source>
</evidence>
<evidence type="ECO:0000256" key="7">
    <source>
        <dbReference type="ARBA" id="ARBA00023004"/>
    </source>
</evidence>
<dbReference type="FunFam" id="3.40.50.300:FF:000134">
    <property type="entry name" value="Iron-enterobactin ABC transporter ATP-binding protein"/>
    <property type="match status" value="1"/>
</dbReference>
<dbReference type="PANTHER" id="PTHR42771:SF2">
    <property type="entry name" value="IRON(3+)-HYDROXAMATE IMPORT ATP-BINDING PROTEIN FHUC"/>
    <property type="match status" value="1"/>
</dbReference>
<dbReference type="InterPro" id="IPR027417">
    <property type="entry name" value="P-loop_NTPase"/>
</dbReference>
<reference evidence="11 12" key="1">
    <citation type="submission" date="2005-03" db="EMBL/GenBank/DDBJ databases">
        <title>Brevibacillus brevis strain 47, complete genome.</title>
        <authorList>
            <person name="Hosoyama A."/>
            <person name="Yamada R."/>
            <person name="Hongo Y."/>
            <person name="Terui Y."/>
            <person name="Ankai A."/>
            <person name="Masuyama W."/>
            <person name="Sekiguchi M."/>
            <person name="Takeda T."/>
            <person name="Asano K."/>
            <person name="Ohji S."/>
            <person name="Ichikawa N."/>
            <person name="Narita S."/>
            <person name="Aoki N."/>
            <person name="Miura H."/>
            <person name="Matsushita S."/>
            <person name="Sekigawa T."/>
            <person name="Yamagata H."/>
            <person name="Yoshikawa H."/>
            <person name="Udaka S."/>
            <person name="Tanikawa S."/>
            <person name="Fujita N."/>
        </authorList>
    </citation>
    <scope>NUCLEOTIDE SEQUENCE [LARGE SCALE GENOMIC DNA]</scope>
    <source>
        <strain evidence="12">47 / JCM 6285 / NBRC 100599</strain>
    </source>
</reference>
<dbReference type="SUPFAM" id="SSF52540">
    <property type="entry name" value="P-loop containing nucleoside triphosphate hydrolases"/>
    <property type="match status" value="1"/>
</dbReference>
<accession>C0ZDW2</accession>
<evidence type="ECO:0000256" key="6">
    <source>
        <dbReference type="ARBA" id="ARBA00022840"/>
    </source>
</evidence>
<dbReference type="EMBL" id="AP008955">
    <property type="protein sequence ID" value="BAH43971.1"/>
    <property type="molecule type" value="Genomic_DNA"/>
</dbReference>
<feature type="domain" description="ABC transporter" evidence="10">
    <location>
        <begin position="2"/>
        <end position="238"/>
    </location>
</feature>
<dbReference type="PROSITE" id="PS50893">
    <property type="entry name" value="ABC_TRANSPORTER_2"/>
    <property type="match status" value="1"/>
</dbReference>
<keyword evidence="6" id="KW-0067">ATP-binding</keyword>
<organism evidence="11 12">
    <name type="scientific">Brevibacillus brevis (strain 47 / JCM 6285 / NBRC 100599)</name>
    <dbReference type="NCBI Taxonomy" id="358681"/>
    <lineage>
        <taxon>Bacteria</taxon>
        <taxon>Bacillati</taxon>
        <taxon>Bacillota</taxon>
        <taxon>Bacilli</taxon>
        <taxon>Bacillales</taxon>
        <taxon>Paenibacillaceae</taxon>
        <taxon>Brevibacillus</taxon>
    </lineage>
</organism>
<evidence type="ECO:0000256" key="1">
    <source>
        <dbReference type="ARBA" id="ARBA00004202"/>
    </source>
</evidence>
<sequence>MIRGEHLVVKYRGNTVMDHVTIRFESGLIHSILGPNGCGKSTLLKVLSRQLQEESGVVYVDGKEAKEWGLKPFARHLAMLAQSQERSSDISVYDLVSYGRFPHKGFMQRLDDDDRAIVDCALKLTGMEAFAERSVLELSGGERQRARIAMAVAQQPKVLMLDEPTTYLDICHQLEIMELVLHLNRVQNMTVIMVLHDLNHAAAYSDRITVMKQGTVYAHGKPSEVICAEMLRDVFEVEACVELEEGSGHPIIKSMRLLPVKR</sequence>
<keyword evidence="9" id="KW-0472">Membrane</keyword>
<gene>
    <name evidence="11" type="ordered locus">BBR47_29940</name>
</gene>
<name>C0ZDW2_BREBN</name>
<dbReference type="InterPro" id="IPR003439">
    <property type="entry name" value="ABC_transporter-like_ATP-bd"/>
</dbReference>
<evidence type="ECO:0000256" key="3">
    <source>
        <dbReference type="ARBA" id="ARBA00022475"/>
    </source>
</evidence>
<dbReference type="GO" id="GO:0006826">
    <property type="term" value="P:iron ion transport"/>
    <property type="evidence" value="ECO:0007669"/>
    <property type="project" value="UniProtKB-KW"/>
</dbReference>
<comment type="subcellular location">
    <subcellularLocation>
        <location evidence="1">Cell membrane</location>
        <topology evidence="1">Peripheral membrane protein</topology>
    </subcellularLocation>
</comment>
<keyword evidence="12" id="KW-1185">Reference proteome</keyword>
<dbReference type="AlphaFoldDB" id="C0ZDW2"/>
<keyword evidence="5" id="KW-0547">Nucleotide-binding</keyword>
<dbReference type="Pfam" id="PF00005">
    <property type="entry name" value="ABC_tran"/>
    <property type="match status" value="1"/>
</dbReference>
<dbReference type="Proteomes" id="UP000001877">
    <property type="component" value="Chromosome"/>
</dbReference>
<keyword evidence="3" id="KW-1003">Cell membrane</keyword>
<dbReference type="HOGENOM" id="CLU_000604_1_11_9"/>